<name>A0ABV0JZI3_9CYAN</name>
<comment type="caution">
    <text evidence="1">The sequence shown here is derived from an EMBL/GenBank/DDBJ whole genome shotgun (WGS) entry which is preliminary data.</text>
</comment>
<proteinExistence type="predicted"/>
<reference evidence="1 2" key="1">
    <citation type="submission" date="2022-04" db="EMBL/GenBank/DDBJ databases">
        <title>Positive selection, recombination, and allopatry shape intraspecific diversity of widespread and dominant cyanobacteria.</title>
        <authorList>
            <person name="Wei J."/>
            <person name="Shu W."/>
            <person name="Hu C."/>
        </authorList>
    </citation>
    <scope>NUCLEOTIDE SEQUENCE [LARGE SCALE GENOMIC DNA]</scope>
    <source>
        <strain evidence="1 2">GB2-A5</strain>
    </source>
</reference>
<keyword evidence="2" id="KW-1185">Reference proteome</keyword>
<evidence type="ECO:0000313" key="1">
    <source>
        <dbReference type="EMBL" id="MEP0868012.1"/>
    </source>
</evidence>
<gene>
    <name evidence="1" type="ORF">NDI37_26585</name>
</gene>
<evidence type="ECO:0000313" key="2">
    <source>
        <dbReference type="Proteomes" id="UP001442494"/>
    </source>
</evidence>
<organism evidence="1 2">
    <name type="scientific">Funiculus sociatus GB2-A5</name>
    <dbReference type="NCBI Taxonomy" id="2933946"/>
    <lineage>
        <taxon>Bacteria</taxon>
        <taxon>Bacillati</taxon>
        <taxon>Cyanobacteriota</taxon>
        <taxon>Cyanophyceae</taxon>
        <taxon>Coleofasciculales</taxon>
        <taxon>Coleofasciculaceae</taxon>
        <taxon>Funiculus</taxon>
    </lineage>
</organism>
<dbReference type="RefSeq" id="WP_190419718.1">
    <property type="nucleotide sequence ID" value="NZ_JAMPKK010000103.1"/>
</dbReference>
<accession>A0ABV0JZI3</accession>
<protein>
    <submittedName>
        <fullName evidence="1">Uncharacterized protein</fullName>
    </submittedName>
</protein>
<dbReference type="Proteomes" id="UP001442494">
    <property type="component" value="Unassembled WGS sequence"/>
</dbReference>
<dbReference type="EMBL" id="JAMPKK010000103">
    <property type="protein sequence ID" value="MEP0868012.1"/>
    <property type="molecule type" value="Genomic_DNA"/>
</dbReference>
<sequence length="62" mass="6723">MNFRFWEVGISGTPMILDKGCGRSSDRFYTNPLESPAGSNLGCCKHDGEPDAAAKIFPGDAW</sequence>